<accession>A0A9D5AQM7</accession>
<dbReference type="PANTHER" id="PTHR45523:SF2">
    <property type="entry name" value="OS02G0470600 PROTEIN"/>
    <property type="match status" value="1"/>
</dbReference>
<evidence type="ECO:0000313" key="2">
    <source>
        <dbReference type="Proteomes" id="UP001058974"/>
    </source>
</evidence>
<gene>
    <name evidence="1" type="ORF">KIW84_040789</name>
</gene>
<dbReference type="Gramene" id="Psat04G0078900-T8">
    <property type="protein sequence ID" value="KAI5415494.1"/>
    <property type="gene ID" value="KIW84_040789"/>
</dbReference>
<protein>
    <submittedName>
        <fullName evidence="1">Uncharacterized protein</fullName>
    </submittedName>
</protein>
<keyword evidence="2" id="KW-1185">Reference proteome</keyword>
<evidence type="ECO:0000313" key="1">
    <source>
        <dbReference type="EMBL" id="KAI5415494.1"/>
    </source>
</evidence>
<reference evidence="1 2" key="1">
    <citation type="journal article" date="2022" name="Nat. Genet.">
        <title>Improved pea reference genome and pan-genome highlight genomic features and evolutionary characteristics.</title>
        <authorList>
            <person name="Yang T."/>
            <person name="Liu R."/>
            <person name="Luo Y."/>
            <person name="Hu S."/>
            <person name="Wang D."/>
            <person name="Wang C."/>
            <person name="Pandey M.K."/>
            <person name="Ge S."/>
            <person name="Xu Q."/>
            <person name="Li N."/>
            <person name="Li G."/>
            <person name="Huang Y."/>
            <person name="Saxena R.K."/>
            <person name="Ji Y."/>
            <person name="Li M."/>
            <person name="Yan X."/>
            <person name="He Y."/>
            <person name="Liu Y."/>
            <person name="Wang X."/>
            <person name="Xiang C."/>
            <person name="Varshney R.K."/>
            <person name="Ding H."/>
            <person name="Gao S."/>
            <person name="Zong X."/>
        </authorList>
    </citation>
    <scope>NUCLEOTIDE SEQUENCE [LARGE SCALE GENOMIC DNA]</scope>
    <source>
        <strain evidence="1 2">cv. Zhongwan 6</strain>
    </source>
</reference>
<dbReference type="EMBL" id="JAMSHJ010000004">
    <property type="protein sequence ID" value="KAI5415494.1"/>
    <property type="molecule type" value="Genomic_DNA"/>
</dbReference>
<dbReference type="Proteomes" id="UP001058974">
    <property type="component" value="Chromosome 4"/>
</dbReference>
<name>A0A9D5AQM7_PEA</name>
<proteinExistence type="predicted"/>
<dbReference type="PANTHER" id="PTHR45523">
    <property type="entry name" value="TETRATRICOPEPTIDE REPEAT (TPR)-CONTAINING PROTEIN-RELATED"/>
    <property type="match status" value="1"/>
</dbReference>
<sequence length="262" mass="29796">MKFEKVTRRAQEQFQMVLEEQSRFAFDIDLDAPKVRVPLRTSGSDRCDSHFLLDFGHFTLHTAESQSDEQRQHLYSRFCITGRDIAAFFTDCGSDFGSCSLVKPNYDGQIVNSPITDKDGNVYSLIDRCGMAVLVNQIKVPHPSFPSTLISIQVPNLGIHFSSERYFRIMELLNILYKTMDNCSQPTSDSFQSKLTPWSSVDLATHGRILVWKGIGNSVATWHPCFLVLSGSYLYVFESAKSPSYQRYSRFFTSFSILFVGN</sequence>
<comment type="caution">
    <text evidence="1">The sequence shown here is derived from an EMBL/GenBank/DDBJ whole genome shotgun (WGS) entry which is preliminary data.</text>
</comment>
<dbReference type="AlphaFoldDB" id="A0A9D5AQM7"/>
<organism evidence="1 2">
    <name type="scientific">Pisum sativum</name>
    <name type="common">Garden pea</name>
    <name type="synonym">Lathyrus oleraceus</name>
    <dbReference type="NCBI Taxonomy" id="3888"/>
    <lineage>
        <taxon>Eukaryota</taxon>
        <taxon>Viridiplantae</taxon>
        <taxon>Streptophyta</taxon>
        <taxon>Embryophyta</taxon>
        <taxon>Tracheophyta</taxon>
        <taxon>Spermatophyta</taxon>
        <taxon>Magnoliopsida</taxon>
        <taxon>eudicotyledons</taxon>
        <taxon>Gunneridae</taxon>
        <taxon>Pentapetalae</taxon>
        <taxon>rosids</taxon>
        <taxon>fabids</taxon>
        <taxon>Fabales</taxon>
        <taxon>Fabaceae</taxon>
        <taxon>Papilionoideae</taxon>
        <taxon>50 kb inversion clade</taxon>
        <taxon>NPAAA clade</taxon>
        <taxon>Hologalegina</taxon>
        <taxon>IRL clade</taxon>
        <taxon>Fabeae</taxon>
        <taxon>Lathyrus</taxon>
    </lineage>
</organism>